<sequence>MPHLSLSPREEEKHSPLYNHADFLHCFSQSTFLNTSAASPPHLGKSTVHMSTRPKTQMTQSTTADELYAELLRDRLPNDPDVAADYGFDRCRSASEARSLLEVYKTVMIRGRVAPATLDGWRRQGRSHLGDNVRDVLQRKAYAIDRRHFFWFYGNQKRVWGPEEGELPSNSQA</sequence>
<organism evidence="2 3">
    <name type="scientific">Colletotrichum sublineola</name>
    <name type="common">Sorghum anthracnose fungus</name>
    <dbReference type="NCBI Taxonomy" id="1173701"/>
    <lineage>
        <taxon>Eukaryota</taxon>
        <taxon>Fungi</taxon>
        <taxon>Dikarya</taxon>
        <taxon>Ascomycota</taxon>
        <taxon>Pezizomycotina</taxon>
        <taxon>Sordariomycetes</taxon>
        <taxon>Hypocreomycetidae</taxon>
        <taxon>Glomerellales</taxon>
        <taxon>Glomerellaceae</taxon>
        <taxon>Colletotrichum</taxon>
        <taxon>Colletotrichum graminicola species complex</taxon>
    </lineage>
</organism>
<evidence type="ECO:0000313" key="2">
    <source>
        <dbReference type="EMBL" id="KDN71499.1"/>
    </source>
</evidence>
<evidence type="ECO:0000256" key="1">
    <source>
        <dbReference type="SAM" id="MobiDB-lite"/>
    </source>
</evidence>
<gene>
    <name evidence="2" type="ORF">CSUB01_07592</name>
</gene>
<comment type="caution">
    <text evidence="2">The sequence shown here is derived from an EMBL/GenBank/DDBJ whole genome shotgun (WGS) entry which is preliminary data.</text>
</comment>
<feature type="compositionally biased region" description="Polar residues" evidence="1">
    <location>
        <begin position="48"/>
        <end position="61"/>
    </location>
</feature>
<accession>A0A066XUW3</accession>
<dbReference type="Proteomes" id="UP000027238">
    <property type="component" value="Unassembled WGS sequence"/>
</dbReference>
<name>A0A066XUW3_COLSU</name>
<dbReference type="HOGENOM" id="CLU_1547468_0_0_1"/>
<evidence type="ECO:0000313" key="3">
    <source>
        <dbReference type="Proteomes" id="UP000027238"/>
    </source>
</evidence>
<proteinExistence type="predicted"/>
<protein>
    <submittedName>
        <fullName evidence="2">Uncharacterized protein</fullName>
    </submittedName>
</protein>
<dbReference type="EMBL" id="JMSE01000175">
    <property type="protein sequence ID" value="KDN71499.1"/>
    <property type="molecule type" value="Genomic_DNA"/>
</dbReference>
<dbReference type="STRING" id="1173701.A0A066XUW3"/>
<reference evidence="3" key="1">
    <citation type="journal article" date="2014" name="Genome Announc.">
        <title>Draft genome sequence of Colletotrichum sublineola, a destructive pathogen of cultivated sorghum.</title>
        <authorList>
            <person name="Baroncelli R."/>
            <person name="Sanz-Martin J.M."/>
            <person name="Rech G.E."/>
            <person name="Sukno S.A."/>
            <person name="Thon M.R."/>
        </authorList>
    </citation>
    <scope>NUCLEOTIDE SEQUENCE [LARGE SCALE GENOMIC DNA]</scope>
    <source>
        <strain evidence="3">TX430BB</strain>
    </source>
</reference>
<dbReference type="OrthoDB" id="4851849at2759"/>
<feature type="region of interest" description="Disordered" evidence="1">
    <location>
        <begin position="38"/>
        <end position="61"/>
    </location>
</feature>
<dbReference type="AlphaFoldDB" id="A0A066XUW3"/>
<keyword evidence="3" id="KW-1185">Reference proteome</keyword>